<feature type="compositionally biased region" description="Basic and acidic residues" evidence="6">
    <location>
        <begin position="252"/>
        <end position="263"/>
    </location>
</feature>
<feature type="compositionally biased region" description="Basic residues" evidence="6">
    <location>
        <begin position="1"/>
        <end position="10"/>
    </location>
</feature>
<dbReference type="PROSITE" id="PS50059">
    <property type="entry name" value="FKBP_PPIASE"/>
    <property type="match status" value="1"/>
</dbReference>
<evidence type="ECO:0000256" key="5">
    <source>
        <dbReference type="PROSITE-ProRule" id="PRU00277"/>
    </source>
</evidence>
<evidence type="ECO:0000256" key="7">
    <source>
        <dbReference type="SAM" id="Phobius"/>
    </source>
</evidence>
<evidence type="ECO:0000256" key="2">
    <source>
        <dbReference type="ARBA" id="ARBA00013194"/>
    </source>
</evidence>
<feature type="compositionally biased region" description="Acidic residues" evidence="6">
    <location>
        <begin position="700"/>
        <end position="716"/>
    </location>
</feature>
<feature type="region of interest" description="Disordered" evidence="6">
    <location>
        <begin position="94"/>
        <end position="136"/>
    </location>
</feature>
<feature type="compositionally biased region" description="Polar residues" evidence="6">
    <location>
        <begin position="376"/>
        <end position="387"/>
    </location>
</feature>
<keyword evidence="7" id="KW-1133">Transmembrane helix</keyword>
<dbReference type="InterPro" id="IPR001179">
    <property type="entry name" value="PPIase_FKBP_dom"/>
</dbReference>
<evidence type="ECO:0000313" key="9">
    <source>
        <dbReference type="EMBL" id="CAK8695914.1"/>
    </source>
</evidence>
<name>A0ABP0GYP8_CLALP</name>
<dbReference type="Proteomes" id="UP001642483">
    <property type="component" value="Unassembled WGS sequence"/>
</dbReference>
<feature type="compositionally biased region" description="Basic and acidic residues" evidence="6">
    <location>
        <begin position="125"/>
        <end position="136"/>
    </location>
</feature>
<dbReference type="EMBL" id="CAWYQH010000152">
    <property type="protein sequence ID" value="CAK8695914.1"/>
    <property type="molecule type" value="Genomic_DNA"/>
</dbReference>
<feature type="compositionally biased region" description="Acidic residues" evidence="6">
    <location>
        <begin position="783"/>
        <end position="812"/>
    </location>
</feature>
<dbReference type="PANTHER" id="PTHR10516:SF443">
    <property type="entry name" value="FK506-BINDING PROTEIN 59-RELATED"/>
    <property type="match status" value="1"/>
</dbReference>
<gene>
    <name evidence="9" type="ORF">CVLEPA_LOCUS29119</name>
</gene>
<feature type="compositionally biased region" description="Basic and acidic residues" evidence="6">
    <location>
        <begin position="472"/>
        <end position="493"/>
    </location>
</feature>
<feature type="compositionally biased region" description="Basic and acidic residues" evidence="6">
    <location>
        <begin position="668"/>
        <end position="699"/>
    </location>
</feature>
<feature type="compositionally biased region" description="Polar residues" evidence="6">
    <location>
        <begin position="231"/>
        <end position="250"/>
    </location>
</feature>
<keyword evidence="3 5" id="KW-0697">Rotamase</keyword>
<protein>
    <recommendedName>
        <fullName evidence="2 5">peptidylprolyl isomerase</fullName>
        <ecNumber evidence="2 5">5.2.1.8</ecNumber>
    </recommendedName>
</protein>
<dbReference type="PANTHER" id="PTHR10516">
    <property type="entry name" value="PEPTIDYL-PROLYL CIS-TRANS ISOMERASE"/>
    <property type="match status" value="1"/>
</dbReference>
<feature type="compositionally biased region" description="Polar residues" evidence="6">
    <location>
        <begin position="94"/>
        <end position="110"/>
    </location>
</feature>
<feature type="compositionally biased region" description="Polar residues" evidence="6">
    <location>
        <begin position="11"/>
        <end position="20"/>
    </location>
</feature>
<accession>A0ABP0GYP8</accession>
<evidence type="ECO:0000259" key="8">
    <source>
        <dbReference type="PROSITE" id="PS50059"/>
    </source>
</evidence>
<keyword evidence="7" id="KW-0472">Membrane</keyword>
<evidence type="ECO:0000256" key="6">
    <source>
        <dbReference type="SAM" id="MobiDB-lite"/>
    </source>
</evidence>
<keyword evidence="4 5" id="KW-0413">Isomerase</keyword>
<dbReference type="SUPFAM" id="SSF54534">
    <property type="entry name" value="FKBP-like"/>
    <property type="match status" value="1"/>
</dbReference>
<comment type="caution">
    <text evidence="9">The sequence shown here is derived from an EMBL/GenBank/DDBJ whole genome shotgun (WGS) entry which is preliminary data.</text>
</comment>
<dbReference type="Pfam" id="PF00254">
    <property type="entry name" value="FKBP_C"/>
    <property type="match status" value="1"/>
</dbReference>
<keyword evidence="7" id="KW-0812">Transmembrane</keyword>
<sequence>MAKSRNKKTRQTGNKPNNNEAKTKLISKQEVDESQTDKSKKQRAYTPVVIGITRLLFASAILTAILGIAIYFIYLPHKPATQVPYFKVILPSQETTEGQKSDLTTSSTDEATTKDKHKIISSNNDEEKNNTVEKEAPSIQNDWYTTETKFDKESTEFYKEKSTDDVARLIGGPAKTPDTSLDEDNATDKELVRDGKTDLKKSKVENRVDEYKTNYAAGFEETDNLEDKNMIQKSGETFEMSTQTEDSFLSKNEIKLGDEKKTEVSYLKKKGPGSQKDENVDQPTSEDSDDQLLEPKDKEPETKLLDKDIPENAQYLNMINDPESEIDPERSTSVKKEVEKDSTTTFAVKDSKKLSVQSTQEDMATENEGQLHLDTQEQSQQSVINQSMDDEEEVDSHKDVDFSSHAEEQDKGEENIKVVRNDVHKTVDGTNISESRIPSVVEEKKIAEDDSANESNLEEHAEKTKGSVNYESQHKDKKESIAEQHKTSKDDMEEVKFEEVKYLTRIEEMPDTSCDDAIEISYPAASKTEAGHIKDESFMEAEDKEIEQENIAHAKIMENNSTIEDASKQLQVSTGVADDKMSEHKQTKNDDKVEKSTSETNKNGKPIINKGPWSQSISTDNKIEPKFKTKEHGDVLPTYSQEELDKISDAGYNGEKDVEEDNGLIPEEDTKSRRATDTSALEQREEKDYNKDIEPKETTDDVESNQEEEEDQEEYVESQNAPDNADDVEQKEEDDHEEKLEPPASTVDSKEEKKHDKDDDRDENGFVSDEGKVSHNESTGDQSDLEDNDEGDDEENEDLEEEDVPAISDEDDSIKAYHVPETRIKVEKDSDYIQVTDGIRKLIIRDGHGRYPDKGDLVTMHCIGYIDKIPPVKFWNTRDLGQRVFSFTIGEKQVIKGWDQGVASMRLGERSKLKIEAKKAYGKFGFGAWQIPPNADLLMEFEILNIQRRRRFGFPKK</sequence>
<evidence type="ECO:0000313" key="10">
    <source>
        <dbReference type="Proteomes" id="UP001642483"/>
    </source>
</evidence>
<dbReference type="InterPro" id="IPR050689">
    <property type="entry name" value="FKBP-type_PPIase"/>
</dbReference>
<reference evidence="9 10" key="1">
    <citation type="submission" date="2024-02" db="EMBL/GenBank/DDBJ databases">
        <authorList>
            <person name="Daric V."/>
            <person name="Darras S."/>
        </authorList>
    </citation>
    <scope>NUCLEOTIDE SEQUENCE [LARGE SCALE GENOMIC DNA]</scope>
</reference>
<feature type="compositionally biased region" description="Basic and acidic residues" evidence="6">
    <location>
        <begin position="577"/>
        <end position="597"/>
    </location>
</feature>
<evidence type="ECO:0000256" key="4">
    <source>
        <dbReference type="ARBA" id="ARBA00023235"/>
    </source>
</evidence>
<comment type="catalytic activity">
    <reaction evidence="1 5">
        <text>[protein]-peptidylproline (omega=180) = [protein]-peptidylproline (omega=0)</text>
        <dbReference type="Rhea" id="RHEA:16237"/>
        <dbReference type="Rhea" id="RHEA-COMP:10747"/>
        <dbReference type="Rhea" id="RHEA-COMP:10748"/>
        <dbReference type="ChEBI" id="CHEBI:83833"/>
        <dbReference type="ChEBI" id="CHEBI:83834"/>
        <dbReference type="EC" id="5.2.1.8"/>
    </reaction>
</comment>
<feature type="compositionally biased region" description="Basic and acidic residues" evidence="6">
    <location>
        <begin position="21"/>
        <end position="39"/>
    </location>
</feature>
<dbReference type="InterPro" id="IPR046357">
    <property type="entry name" value="PPIase_dom_sf"/>
</dbReference>
<feature type="compositionally biased region" description="Basic and acidic residues" evidence="6">
    <location>
        <begin position="395"/>
        <end position="427"/>
    </location>
</feature>
<dbReference type="EC" id="5.2.1.8" evidence="2 5"/>
<feature type="compositionally biased region" description="Polar residues" evidence="6">
    <location>
        <begin position="559"/>
        <end position="574"/>
    </location>
</feature>
<feature type="domain" description="PPIase FKBP-type" evidence="8">
    <location>
        <begin position="855"/>
        <end position="947"/>
    </location>
</feature>
<feature type="compositionally biased region" description="Basic and acidic residues" evidence="6">
    <location>
        <begin position="748"/>
        <end position="758"/>
    </location>
</feature>
<feature type="region of interest" description="Disordered" evidence="6">
    <location>
        <begin position="219"/>
        <end position="493"/>
    </location>
</feature>
<feature type="region of interest" description="Disordered" evidence="6">
    <location>
        <begin position="1"/>
        <end position="43"/>
    </location>
</feature>
<feature type="compositionally biased region" description="Basic and acidic residues" evidence="6">
    <location>
        <begin position="327"/>
        <end position="342"/>
    </location>
</feature>
<feature type="region of interest" description="Disordered" evidence="6">
    <location>
        <begin position="559"/>
        <end position="819"/>
    </location>
</feature>
<organism evidence="9 10">
    <name type="scientific">Clavelina lepadiformis</name>
    <name type="common">Light-bulb sea squirt</name>
    <name type="synonym">Ascidia lepadiformis</name>
    <dbReference type="NCBI Taxonomy" id="159417"/>
    <lineage>
        <taxon>Eukaryota</taxon>
        <taxon>Metazoa</taxon>
        <taxon>Chordata</taxon>
        <taxon>Tunicata</taxon>
        <taxon>Ascidiacea</taxon>
        <taxon>Aplousobranchia</taxon>
        <taxon>Clavelinidae</taxon>
        <taxon>Clavelina</taxon>
    </lineage>
</organism>
<dbReference type="Gene3D" id="3.10.50.40">
    <property type="match status" value="1"/>
</dbReference>
<evidence type="ECO:0000256" key="1">
    <source>
        <dbReference type="ARBA" id="ARBA00000971"/>
    </source>
</evidence>
<proteinExistence type="predicted"/>
<evidence type="ECO:0000256" key="3">
    <source>
        <dbReference type="ARBA" id="ARBA00023110"/>
    </source>
</evidence>
<feature type="compositionally biased region" description="Basic and acidic residues" evidence="6">
    <location>
        <begin position="293"/>
        <end position="310"/>
    </location>
</feature>
<feature type="transmembrane region" description="Helical" evidence="7">
    <location>
        <begin position="48"/>
        <end position="74"/>
    </location>
</feature>
<feature type="compositionally biased region" description="Acidic residues" evidence="6">
    <location>
        <begin position="724"/>
        <end position="736"/>
    </location>
</feature>
<feature type="compositionally biased region" description="Basic and acidic residues" evidence="6">
    <location>
        <begin position="621"/>
        <end position="634"/>
    </location>
</feature>
<keyword evidence="10" id="KW-1185">Reference proteome</keyword>